<dbReference type="PANTHER" id="PTHR37984">
    <property type="entry name" value="PROTEIN CBG26694"/>
    <property type="match status" value="1"/>
</dbReference>
<dbReference type="OrthoDB" id="5918934at2759"/>
<feature type="domain" description="Integrase catalytic" evidence="1">
    <location>
        <begin position="122"/>
        <end position="288"/>
    </location>
</feature>
<dbReference type="InterPro" id="IPR012337">
    <property type="entry name" value="RNaseH-like_sf"/>
</dbReference>
<dbReference type="PANTHER" id="PTHR37984:SF5">
    <property type="entry name" value="PROTEIN NYNRIN-LIKE"/>
    <property type="match status" value="1"/>
</dbReference>
<dbReference type="SUPFAM" id="SSF53098">
    <property type="entry name" value="Ribonuclease H-like"/>
    <property type="match status" value="1"/>
</dbReference>
<gene>
    <name evidence="2" type="primary">KRBA2</name>
    <name evidence="2" type="ORF">T02_11077</name>
</gene>
<dbReference type="Gene3D" id="3.30.420.10">
    <property type="entry name" value="Ribonuclease H-like superfamily/Ribonuclease H"/>
    <property type="match status" value="1"/>
</dbReference>
<dbReference type="EMBL" id="JYDW01000301">
    <property type="protein sequence ID" value="KRZ49647.1"/>
    <property type="molecule type" value="Genomic_DNA"/>
</dbReference>
<dbReference type="AlphaFoldDB" id="A0A0V1KQX0"/>
<dbReference type="InterPro" id="IPR001584">
    <property type="entry name" value="Integrase_cat-core"/>
</dbReference>
<dbReference type="GO" id="GO:0003676">
    <property type="term" value="F:nucleic acid binding"/>
    <property type="evidence" value="ECO:0007669"/>
    <property type="project" value="InterPro"/>
</dbReference>
<sequence length="500" mass="56307">MDRKAVFEEKLRALIKEKGHNGTIFPTSQGDQIITDILRIQSDGPKSARDYNLKNRYGVLKSGEENKLIRLGKNEAIRCIAFIEEIEAQNKWANVTQEACHLFLTFCEECHKKRARKLPKSLFVKPLVSTNLMSRSQVDLINFQTMRDGDFKYIMTYLNHFTKFCILSPLKSKRAEEVASKLLEIFLTFGAPSILQSDNGREFSNAIIAELKTYWPELKLVTGRPRHPQSQGAVERLNGVVQDKLAIWMRENGCKRWSMGLKFVQWQINVSVHETTGQSPFKVTFGEEPRIGLESYILPKSLVDAAKTEELIEEFLTSHEANNEDSLNRDGKNYDENESSIMKHLPETFIKARKEAALGQTRAAAKMTRRTKKMLIPLKIGQNCTVRVPDVDRGPADPKNFLVVVMAECEGLYTVGCREGKLASKFTAADLQVISENILSIDEVPDTEIPLRTAVTKATGGQGYVKCMCLSGCSSGRCSCSRKRVLCNSRCHPGKSCNNI</sequence>
<organism evidence="2 3">
    <name type="scientific">Trichinella nativa</name>
    <dbReference type="NCBI Taxonomy" id="6335"/>
    <lineage>
        <taxon>Eukaryota</taxon>
        <taxon>Metazoa</taxon>
        <taxon>Ecdysozoa</taxon>
        <taxon>Nematoda</taxon>
        <taxon>Enoplea</taxon>
        <taxon>Dorylaimia</taxon>
        <taxon>Trichinellida</taxon>
        <taxon>Trichinellidae</taxon>
        <taxon>Trichinella</taxon>
    </lineage>
</organism>
<dbReference type="InterPro" id="IPR036397">
    <property type="entry name" value="RNaseH_sf"/>
</dbReference>
<dbReference type="STRING" id="6335.A0A0V1KQX0"/>
<dbReference type="Proteomes" id="UP000054721">
    <property type="component" value="Unassembled WGS sequence"/>
</dbReference>
<evidence type="ECO:0000259" key="1">
    <source>
        <dbReference type="PROSITE" id="PS50994"/>
    </source>
</evidence>
<dbReference type="GO" id="GO:0015074">
    <property type="term" value="P:DNA integration"/>
    <property type="evidence" value="ECO:0007669"/>
    <property type="project" value="InterPro"/>
</dbReference>
<reference evidence="2 3" key="1">
    <citation type="submission" date="2015-05" db="EMBL/GenBank/DDBJ databases">
        <title>Evolution of Trichinella species and genotypes.</title>
        <authorList>
            <person name="Korhonen P.K."/>
            <person name="Edoardo P."/>
            <person name="Giuseppe L.R."/>
            <person name="Gasser R.B."/>
        </authorList>
    </citation>
    <scope>NUCLEOTIDE SEQUENCE [LARGE SCALE GENOMIC DNA]</scope>
    <source>
        <strain evidence="2">ISS10</strain>
    </source>
</reference>
<protein>
    <submittedName>
        <fullName evidence="2">KRAB-A domain-containing protein 2</fullName>
    </submittedName>
</protein>
<proteinExistence type="predicted"/>
<evidence type="ECO:0000313" key="3">
    <source>
        <dbReference type="Proteomes" id="UP000054721"/>
    </source>
</evidence>
<name>A0A0V1KQX0_9BILA</name>
<dbReference type="PROSITE" id="PS50994">
    <property type="entry name" value="INTEGRASE"/>
    <property type="match status" value="1"/>
</dbReference>
<accession>A0A0V1KQX0</accession>
<evidence type="ECO:0000313" key="2">
    <source>
        <dbReference type="EMBL" id="KRZ49647.1"/>
    </source>
</evidence>
<keyword evidence="3" id="KW-1185">Reference proteome</keyword>
<dbReference type="InterPro" id="IPR050951">
    <property type="entry name" value="Retrovirus_Pol_polyprotein"/>
</dbReference>
<comment type="caution">
    <text evidence="2">The sequence shown here is derived from an EMBL/GenBank/DDBJ whole genome shotgun (WGS) entry which is preliminary data.</text>
</comment>